<evidence type="ECO:0000259" key="1">
    <source>
        <dbReference type="Pfam" id="PF07463"/>
    </source>
</evidence>
<feature type="domain" description="HNH nuclease" evidence="2">
    <location>
        <begin position="101"/>
        <end position="126"/>
    </location>
</feature>
<dbReference type="SUPFAM" id="SSF64496">
    <property type="entry name" value="DNA-binding domain of intron-encoded endonucleases"/>
    <property type="match status" value="1"/>
</dbReference>
<name>A0ABD7XBW1_PEDPE</name>
<dbReference type="SUPFAM" id="SSF54060">
    <property type="entry name" value="His-Me finger endonucleases"/>
    <property type="match status" value="1"/>
</dbReference>
<feature type="domain" description="NUMOD4" evidence="1">
    <location>
        <begin position="21"/>
        <end position="73"/>
    </location>
</feature>
<dbReference type="Proteomes" id="UP001214131">
    <property type="component" value="Plasmid unnamed3"/>
</dbReference>
<dbReference type="Pfam" id="PF13392">
    <property type="entry name" value="HNH_3"/>
    <property type="match status" value="1"/>
</dbReference>
<organism evidence="3 4">
    <name type="scientific">Pediococcus pentosaceus</name>
    <dbReference type="NCBI Taxonomy" id="1255"/>
    <lineage>
        <taxon>Bacteria</taxon>
        <taxon>Bacillati</taxon>
        <taxon>Bacillota</taxon>
        <taxon>Bacilli</taxon>
        <taxon>Lactobacillales</taxon>
        <taxon>Lactobacillaceae</taxon>
        <taxon>Pediococcus</taxon>
    </lineage>
</organism>
<gene>
    <name evidence="3" type="ORF">PWB86_09640</name>
</gene>
<dbReference type="InterPro" id="IPR003615">
    <property type="entry name" value="HNH_nuc"/>
</dbReference>
<keyword evidence="3" id="KW-0614">Plasmid</keyword>
<dbReference type="InterPro" id="IPR044925">
    <property type="entry name" value="His-Me_finger_sf"/>
</dbReference>
<dbReference type="RefSeq" id="WP_275000710.1">
    <property type="nucleotide sequence ID" value="NZ_CP118742.1"/>
</dbReference>
<evidence type="ECO:0000313" key="3">
    <source>
        <dbReference type="EMBL" id="WEA58261.1"/>
    </source>
</evidence>
<sequence>MLKEYRNKENFKAEQFDGSKEIWRPVAQFETEYGVSSFGRVRSLEHFDQSGRFHKGKILKPKLNGRGYLQVNLCDSGRSIYPSIHQLVAIAFISNPFNYSEVNHKDENKLNNHVENLEWCSHQYNANYGTRNRRISSTLNKPIAAFKNGKLIKAFDSAKKAAEWCGVENSTHIGESAKNQRKSAYGYEWKYIEDSLLRKSTQKVGIDKYWDIADEIFKKAYEEVG</sequence>
<evidence type="ECO:0000313" key="4">
    <source>
        <dbReference type="Proteomes" id="UP001214131"/>
    </source>
</evidence>
<dbReference type="EMBL" id="CP118742">
    <property type="protein sequence ID" value="WEA58261.1"/>
    <property type="molecule type" value="Genomic_DNA"/>
</dbReference>
<geneLocation type="plasmid" evidence="3 4">
    <name>unnamed3</name>
</geneLocation>
<proteinExistence type="predicted"/>
<dbReference type="Gene3D" id="3.90.75.20">
    <property type="match status" value="1"/>
</dbReference>
<dbReference type="InterPro" id="IPR010902">
    <property type="entry name" value="NUMOD4"/>
</dbReference>
<evidence type="ECO:0000259" key="2">
    <source>
        <dbReference type="Pfam" id="PF13392"/>
    </source>
</evidence>
<dbReference type="AlphaFoldDB" id="A0ABD7XBW1"/>
<accession>A0ABD7XBW1</accession>
<reference evidence="3 4" key="1">
    <citation type="submission" date="2023-02" db="EMBL/GenBank/DDBJ databases">
        <title>Comparative genomics and fermentation flavor characterization of five lactic acid bacteria reveal flavor biosynthesis metabolic pathways in fermented muskmelon puree.</title>
        <authorList>
            <person name="Yuan L."/>
            <person name="Li M."/>
            <person name="Xu X."/>
            <person name="Lao F."/>
            <person name="Wu J."/>
        </authorList>
    </citation>
    <scope>NUCLEOTIDE SEQUENCE [LARGE SCALE GENOMIC DNA]</scope>
    <source>
        <strain evidence="3 4">Ca-4</strain>
        <plasmid evidence="3 4">unnamed3</plasmid>
    </source>
</reference>
<protein>
    <submittedName>
        <fullName evidence="3">NUMOD4 domain-containing protein</fullName>
    </submittedName>
</protein>
<dbReference type="Pfam" id="PF07463">
    <property type="entry name" value="NUMOD4"/>
    <property type="match status" value="1"/>
</dbReference>